<keyword evidence="3" id="KW-0949">S-adenosyl-L-methionine</keyword>
<evidence type="ECO:0000256" key="2">
    <source>
        <dbReference type="ARBA" id="ARBA00022679"/>
    </source>
</evidence>
<dbReference type="SUPFAM" id="SSF53335">
    <property type="entry name" value="S-adenosyl-L-methionine-dependent methyltransferases"/>
    <property type="match status" value="1"/>
</dbReference>
<keyword evidence="2" id="KW-0808">Transferase</keyword>
<evidence type="ECO:0000256" key="3">
    <source>
        <dbReference type="ARBA" id="ARBA00022691"/>
    </source>
</evidence>
<sequence length="265" mass="30294">YNSAPADDFYFKIWGGEHIHVGIYNHSKESIKDASPRIVHLMASKLKLNSDTKLLDLGSGYGGAARYLAKKYGCQVTCLNLSEIQNERNDSLNKKHGLDHLITVMEGNFEDIPFPDNSFDVVWSQDAIVHSGNREQVLSEVNRVLMETGDFIFTDLMQTYDCPKSVLKPVLERIHLDSLGSFGFYVEQARKLDIKEIRVQDLSEHLTTHYQRVMEEILDRYDEMVETCGKEYIDKMIQGLKHWVEAGENEYLSWGIIHMGKGCIG</sequence>
<dbReference type="CDD" id="cd02440">
    <property type="entry name" value="AdoMet_MTases"/>
    <property type="match status" value="1"/>
</dbReference>
<gene>
    <name evidence="5" type="ORF">METZ01_LOCUS387163</name>
</gene>
<evidence type="ECO:0000313" key="5">
    <source>
        <dbReference type="EMBL" id="SVD34309.1"/>
    </source>
</evidence>
<keyword evidence="1" id="KW-0489">Methyltransferase</keyword>
<evidence type="ECO:0000259" key="4">
    <source>
        <dbReference type="Pfam" id="PF08241"/>
    </source>
</evidence>
<dbReference type="Pfam" id="PF08241">
    <property type="entry name" value="Methyltransf_11"/>
    <property type="match status" value="1"/>
</dbReference>
<organism evidence="5">
    <name type="scientific">marine metagenome</name>
    <dbReference type="NCBI Taxonomy" id="408172"/>
    <lineage>
        <taxon>unclassified sequences</taxon>
        <taxon>metagenomes</taxon>
        <taxon>ecological metagenomes</taxon>
    </lineage>
</organism>
<accession>A0A382UJ58</accession>
<dbReference type="InterPro" id="IPR050447">
    <property type="entry name" value="Erg6_SMT_methyltransf"/>
</dbReference>
<dbReference type="AlphaFoldDB" id="A0A382UJ58"/>
<dbReference type="PANTHER" id="PTHR44068">
    <property type="entry name" value="ZGC:194242"/>
    <property type="match status" value="1"/>
</dbReference>
<dbReference type="GO" id="GO:0008757">
    <property type="term" value="F:S-adenosylmethionine-dependent methyltransferase activity"/>
    <property type="evidence" value="ECO:0007669"/>
    <property type="project" value="InterPro"/>
</dbReference>
<dbReference type="PANTHER" id="PTHR44068:SF11">
    <property type="entry name" value="GERANYL DIPHOSPHATE 2-C-METHYLTRANSFERASE"/>
    <property type="match status" value="1"/>
</dbReference>
<name>A0A382UJ58_9ZZZZ</name>
<protein>
    <recommendedName>
        <fullName evidence="4">Methyltransferase type 11 domain-containing protein</fullName>
    </recommendedName>
</protein>
<dbReference type="FunFam" id="3.40.50.150:FF:000461">
    <property type="entry name" value="Sarcosine/dimethylglycine N-methyltransferase"/>
    <property type="match status" value="1"/>
</dbReference>
<reference evidence="5" key="1">
    <citation type="submission" date="2018-05" db="EMBL/GenBank/DDBJ databases">
        <authorList>
            <person name="Lanie J.A."/>
            <person name="Ng W.-L."/>
            <person name="Kazmierczak K.M."/>
            <person name="Andrzejewski T.M."/>
            <person name="Davidsen T.M."/>
            <person name="Wayne K.J."/>
            <person name="Tettelin H."/>
            <person name="Glass J.I."/>
            <person name="Rusch D."/>
            <person name="Podicherti R."/>
            <person name="Tsui H.-C.T."/>
            <person name="Winkler M.E."/>
        </authorList>
    </citation>
    <scope>NUCLEOTIDE SEQUENCE</scope>
</reference>
<feature type="domain" description="Methyltransferase type 11" evidence="4">
    <location>
        <begin position="55"/>
        <end position="153"/>
    </location>
</feature>
<dbReference type="GO" id="GO:0032259">
    <property type="term" value="P:methylation"/>
    <property type="evidence" value="ECO:0007669"/>
    <property type="project" value="UniProtKB-KW"/>
</dbReference>
<feature type="non-terminal residue" evidence="5">
    <location>
        <position position="1"/>
    </location>
</feature>
<dbReference type="Gene3D" id="3.40.50.150">
    <property type="entry name" value="Vaccinia Virus protein VP39"/>
    <property type="match status" value="1"/>
</dbReference>
<evidence type="ECO:0000256" key="1">
    <source>
        <dbReference type="ARBA" id="ARBA00022603"/>
    </source>
</evidence>
<dbReference type="EMBL" id="UINC01144658">
    <property type="protein sequence ID" value="SVD34309.1"/>
    <property type="molecule type" value="Genomic_DNA"/>
</dbReference>
<proteinExistence type="predicted"/>
<dbReference type="GO" id="GO:0008170">
    <property type="term" value="F:N-methyltransferase activity"/>
    <property type="evidence" value="ECO:0007669"/>
    <property type="project" value="UniProtKB-ARBA"/>
</dbReference>
<dbReference type="InterPro" id="IPR029063">
    <property type="entry name" value="SAM-dependent_MTases_sf"/>
</dbReference>
<dbReference type="InterPro" id="IPR013216">
    <property type="entry name" value="Methyltransf_11"/>
</dbReference>